<sequence length="61" mass="6929">MQVSQLGATLNEPIQILGYADKKQQKDAVNNMNEVRLQKKRSKDIVENTTDNRLAKKGARM</sequence>
<keyword evidence="2" id="KW-1185">Reference proteome</keyword>
<organism evidence="1 2">
    <name type="scientific">Trichomalopsis sarcophagae</name>
    <dbReference type="NCBI Taxonomy" id="543379"/>
    <lineage>
        <taxon>Eukaryota</taxon>
        <taxon>Metazoa</taxon>
        <taxon>Ecdysozoa</taxon>
        <taxon>Arthropoda</taxon>
        <taxon>Hexapoda</taxon>
        <taxon>Insecta</taxon>
        <taxon>Pterygota</taxon>
        <taxon>Neoptera</taxon>
        <taxon>Endopterygota</taxon>
        <taxon>Hymenoptera</taxon>
        <taxon>Apocrita</taxon>
        <taxon>Proctotrupomorpha</taxon>
        <taxon>Chalcidoidea</taxon>
        <taxon>Pteromalidae</taxon>
        <taxon>Pteromalinae</taxon>
        <taxon>Trichomalopsis</taxon>
    </lineage>
</organism>
<proteinExistence type="predicted"/>
<dbReference type="Proteomes" id="UP000215335">
    <property type="component" value="Unassembled WGS sequence"/>
</dbReference>
<evidence type="ECO:0000313" key="2">
    <source>
        <dbReference type="Proteomes" id="UP000215335"/>
    </source>
</evidence>
<name>A0A232ELN0_9HYME</name>
<dbReference type="EMBL" id="NNAY01003524">
    <property type="protein sequence ID" value="OXU19264.1"/>
    <property type="molecule type" value="Genomic_DNA"/>
</dbReference>
<protein>
    <submittedName>
        <fullName evidence="1">Uncharacterized protein</fullName>
    </submittedName>
</protein>
<reference evidence="1 2" key="1">
    <citation type="journal article" date="2017" name="Curr. Biol.">
        <title>The Evolution of Venom by Co-option of Single-Copy Genes.</title>
        <authorList>
            <person name="Martinson E.O."/>
            <person name="Mrinalini"/>
            <person name="Kelkar Y.D."/>
            <person name="Chang C.H."/>
            <person name="Werren J.H."/>
        </authorList>
    </citation>
    <scope>NUCLEOTIDE SEQUENCE [LARGE SCALE GENOMIC DNA]</scope>
    <source>
        <strain evidence="1 2">Alberta</strain>
        <tissue evidence="1">Whole body</tissue>
    </source>
</reference>
<dbReference type="AlphaFoldDB" id="A0A232ELN0"/>
<accession>A0A232ELN0</accession>
<gene>
    <name evidence="1" type="ORF">TSAR_013618</name>
</gene>
<comment type="caution">
    <text evidence="1">The sequence shown here is derived from an EMBL/GenBank/DDBJ whole genome shotgun (WGS) entry which is preliminary data.</text>
</comment>
<evidence type="ECO:0000313" key="1">
    <source>
        <dbReference type="EMBL" id="OXU19264.1"/>
    </source>
</evidence>